<comment type="similarity">
    <text evidence="4 11">Belongs to the MoeA family.</text>
</comment>
<organism evidence="12 13">
    <name type="scientific">Aequoribacter fuscus</name>
    <dbReference type="NCBI Taxonomy" id="2518989"/>
    <lineage>
        <taxon>Bacteria</taxon>
        <taxon>Pseudomonadati</taxon>
        <taxon>Pseudomonadota</taxon>
        <taxon>Gammaproteobacteria</taxon>
        <taxon>Cellvibrionales</taxon>
        <taxon>Halieaceae</taxon>
        <taxon>Aequoribacter</taxon>
    </lineage>
</organism>
<dbReference type="Pfam" id="PF03454">
    <property type="entry name" value="MoeA_C"/>
    <property type="match status" value="1"/>
</dbReference>
<evidence type="ECO:0000256" key="6">
    <source>
        <dbReference type="ARBA" id="ARBA00022679"/>
    </source>
</evidence>
<dbReference type="PANTHER" id="PTHR10192:SF5">
    <property type="entry name" value="GEPHYRIN"/>
    <property type="match status" value="1"/>
</dbReference>
<dbReference type="InterPro" id="IPR036425">
    <property type="entry name" value="MoaB/Mog-like_dom_sf"/>
</dbReference>
<dbReference type="SUPFAM" id="SSF63882">
    <property type="entry name" value="MoeA N-terminal region -like"/>
    <property type="match status" value="1"/>
</dbReference>
<dbReference type="RefSeq" id="WP_009574413.1">
    <property type="nucleotide sequence ID" value="NZ_AEIG01000003.1"/>
</dbReference>
<dbReference type="GO" id="GO:0061599">
    <property type="term" value="F:molybdopterin molybdotransferase activity"/>
    <property type="evidence" value="ECO:0007669"/>
    <property type="project" value="UniProtKB-UniRule"/>
</dbReference>
<dbReference type="EMBL" id="AEIG01000003">
    <property type="protein sequence ID" value="EGG30870.1"/>
    <property type="molecule type" value="Genomic_DNA"/>
</dbReference>
<dbReference type="NCBIfam" id="TIGR00177">
    <property type="entry name" value="molyb_syn"/>
    <property type="match status" value="1"/>
</dbReference>
<keyword evidence="13" id="KW-1185">Reference proteome</keyword>
<dbReference type="SUPFAM" id="SSF53218">
    <property type="entry name" value="Molybdenum cofactor biosynthesis proteins"/>
    <property type="match status" value="1"/>
</dbReference>
<evidence type="ECO:0000256" key="9">
    <source>
        <dbReference type="ARBA" id="ARBA00023150"/>
    </source>
</evidence>
<dbReference type="Pfam" id="PF00994">
    <property type="entry name" value="MoCF_biosynth"/>
    <property type="match status" value="1"/>
</dbReference>
<dbReference type="AlphaFoldDB" id="F3KYD5"/>
<dbReference type="CDD" id="cd00887">
    <property type="entry name" value="MoeA"/>
    <property type="match status" value="1"/>
</dbReference>
<evidence type="ECO:0000256" key="3">
    <source>
        <dbReference type="ARBA" id="ARBA00005046"/>
    </source>
</evidence>
<dbReference type="Pfam" id="PF03453">
    <property type="entry name" value="MoeA_N"/>
    <property type="match status" value="1"/>
</dbReference>
<dbReference type="OrthoDB" id="9804758at2"/>
<evidence type="ECO:0000256" key="11">
    <source>
        <dbReference type="RuleBase" id="RU365090"/>
    </source>
</evidence>
<comment type="caution">
    <text evidence="12">The sequence shown here is derived from an EMBL/GenBank/DDBJ whole genome shotgun (WGS) entry which is preliminary data.</text>
</comment>
<evidence type="ECO:0000313" key="12">
    <source>
        <dbReference type="EMBL" id="EGG30870.1"/>
    </source>
</evidence>
<evidence type="ECO:0000256" key="1">
    <source>
        <dbReference type="ARBA" id="ARBA00001946"/>
    </source>
</evidence>
<dbReference type="SUPFAM" id="SSF63867">
    <property type="entry name" value="MoeA C-terminal domain-like"/>
    <property type="match status" value="1"/>
</dbReference>
<keyword evidence="5 11" id="KW-0500">Molybdenum</keyword>
<proteinExistence type="inferred from homology"/>
<evidence type="ECO:0000256" key="4">
    <source>
        <dbReference type="ARBA" id="ARBA00010763"/>
    </source>
</evidence>
<dbReference type="InterPro" id="IPR005111">
    <property type="entry name" value="MoeA_C_domain_IV"/>
</dbReference>
<dbReference type="InterPro" id="IPR001453">
    <property type="entry name" value="MoaB/Mog_dom"/>
</dbReference>
<gene>
    <name evidence="12" type="ORF">IMCC3088_1530</name>
</gene>
<dbReference type="PANTHER" id="PTHR10192">
    <property type="entry name" value="MOLYBDOPTERIN BIOSYNTHESIS PROTEIN"/>
    <property type="match status" value="1"/>
</dbReference>
<keyword evidence="7 11" id="KW-0479">Metal-binding</keyword>
<sequence length="399" mass="41691">MNQLIPLEEALETILAGITPACQTERLEVTQALGRILAEPFIATIDSPPYTNSAMDGFALRASDSGGVLQVSQRIAAGQVPEPLAFGTAARIFTGAQLPDGADTVVMQEECEVEGDRVRVPARREVGDNVRLRGHEIKAGELLLEAGERLGPPALGLLASQGLANVLCAKKPRVALLQSGDELVEPGSTTLPAGAIYNSNRSLLEGLVLQAGGQVVGVWHLADTFDATSEALQQAVDAADVVITTGGVSVGEEDHVKPAIAALGELHLWRLALKPGKPFAFGRIAGKPIIGLPGNPSSVLVTFSLLARPILLALQGARDLAPFSLWLTAGFERRGGLRAEYLRGSIVSEGGVSKVYPIANQSSGALYAATQSDVLIVAPVGQDIAEGDSVEVIPLKSLF</sequence>
<dbReference type="GO" id="GO:0006777">
    <property type="term" value="P:Mo-molybdopterin cofactor biosynthetic process"/>
    <property type="evidence" value="ECO:0007669"/>
    <property type="project" value="UniProtKB-UniRule"/>
</dbReference>
<evidence type="ECO:0000256" key="7">
    <source>
        <dbReference type="ARBA" id="ARBA00022723"/>
    </source>
</evidence>
<dbReference type="STRING" id="2518989.IMCC3088_1530"/>
<evidence type="ECO:0000256" key="2">
    <source>
        <dbReference type="ARBA" id="ARBA00002901"/>
    </source>
</evidence>
<dbReference type="Gene3D" id="3.90.105.10">
    <property type="entry name" value="Molybdopterin biosynthesis moea protein, domain 2"/>
    <property type="match status" value="1"/>
</dbReference>
<comment type="pathway">
    <text evidence="3 11">Cofactor biosynthesis; molybdopterin biosynthesis.</text>
</comment>
<dbReference type="InterPro" id="IPR036688">
    <property type="entry name" value="MoeA_C_domain_IV_sf"/>
</dbReference>
<comment type="cofactor">
    <cofactor evidence="1 11">
        <name>Mg(2+)</name>
        <dbReference type="ChEBI" id="CHEBI:18420"/>
    </cofactor>
</comment>
<comment type="function">
    <text evidence="2 11">Catalyzes the insertion of molybdate into adenylated molybdopterin with the concomitant release of AMP.</text>
</comment>
<dbReference type="InterPro" id="IPR008284">
    <property type="entry name" value="MoCF_biosynth_CS"/>
</dbReference>
<keyword evidence="6 11" id="KW-0808">Transferase</keyword>
<dbReference type="eggNOG" id="COG0303">
    <property type="taxonomic scope" value="Bacteria"/>
</dbReference>
<protein>
    <recommendedName>
        <fullName evidence="11">Molybdopterin molybdenumtransferase</fullName>
        <ecNumber evidence="11">2.10.1.1</ecNumber>
    </recommendedName>
</protein>
<dbReference type="EC" id="2.10.1.1" evidence="11"/>
<dbReference type="GO" id="GO:0046872">
    <property type="term" value="F:metal ion binding"/>
    <property type="evidence" value="ECO:0007669"/>
    <property type="project" value="UniProtKB-UniRule"/>
</dbReference>
<name>F3KYD5_9GAMM</name>
<dbReference type="InterPro" id="IPR005110">
    <property type="entry name" value="MoeA_linker/N"/>
</dbReference>
<keyword evidence="8 11" id="KW-0460">Magnesium</keyword>
<reference evidence="12 13" key="1">
    <citation type="journal article" date="2011" name="J. Bacteriol.">
        <title>Genome sequence of strain IMCC3088, a proteorhodopsin-containing marine bacterium belonging to the OM60/NOR5 clade.</title>
        <authorList>
            <person name="Jang Y."/>
            <person name="Oh H.M."/>
            <person name="Kang I."/>
            <person name="Lee K."/>
            <person name="Yang S.J."/>
            <person name="Cho J.C."/>
        </authorList>
    </citation>
    <scope>NUCLEOTIDE SEQUENCE [LARGE SCALE GENOMIC DNA]</scope>
    <source>
        <strain evidence="12 13">IMCC3088</strain>
    </source>
</reference>
<evidence type="ECO:0000256" key="10">
    <source>
        <dbReference type="ARBA" id="ARBA00047317"/>
    </source>
</evidence>
<dbReference type="Gene3D" id="3.40.980.10">
    <property type="entry name" value="MoaB/Mog-like domain"/>
    <property type="match status" value="1"/>
</dbReference>
<dbReference type="GO" id="GO:0005829">
    <property type="term" value="C:cytosol"/>
    <property type="evidence" value="ECO:0007669"/>
    <property type="project" value="TreeGrafter"/>
</dbReference>
<comment type="catalytic activity">
    <reaction evidence="10">
        <text>adenylyl-molybdopterin + molybdate = Mo-molybdopterin + AMP + H(+)</text>
        <dbReference type="Rhea" id="RHEA:35047"/>
        <dbReference type="ChEBI" id="CHEBI:15378"/>
        <dbReference type="ChEBI" id="CHEBI:36264"/>
        <dbReference type="ChEBI" id="CHEBI:62727"/>
        <dbReference type="ChEBI" id="CHEBI:71302"/>
        <dbReference type="ChEBI" id="CHEBI:456215"/>
        <dbReference type="EC" id="2.10.1.1"/>
    </reaction>
</comment>
<dbReference type="PROSITE" id="PS01079">
    <property type="entry name" value="MOCF_BIOSYNTHESIS_2"/>
    <property type="match status" value="1"/>
</dbReference>
<evidence type="ECO:0000313" key="13">
    <source>
        <dbReference type="Proteomes" id="UP000005615"/>
    </source>
</evidence>
<dbReference type="SMART" id="SM00852">
    <property type="entry name" value="MoCF_biosynth"/>
    <property type="match status" value="1"/>
</dbReference>
<dbReference type="FunFam" id="3.40.980.10:FF:000004">
    <property type="entry name" value="Molybdopterin molybdenumtransferase"/>
    <property type="match status" value="1"/>
</dbReference>
<dbReference type="Gene3D" id="2.40.340.10">
    <property type="entry name" value="MoeA, C-terminal, domain IV"/>
    <property type="match status" value="1"/>
</dbReference>
<dbReference type="Gene3D" id="2.170.190.11">
    <property type="entry name" value="Molybdopterin biosynthesis moea protein, domain 3"/>
    <property type="match status" value="1"/>
</dbReference>
<dbReference type="InterPro" id="IPR036135">
    <property type="entry name" value="MoeA_linker/N_sf"/>
</dbReference>
<dbReference type="Proteomes" id="UP000005615">
    <property type="component" value="Unassembled WGS sequence"/>
</dbReference>
<dbReference type="InterPro" id="IPR038987">
    <property type="entry name" value="MoeA-like"/>
</dbReference>
<dbReference type="UniPathway" id="UPA00344"/>
<evidence type="ECO:0000256" key="8">
    <source>
        <dbReference type="ARBA" id="ARBA00022842"/>
    </source>
</evidence>
<dbReference type="NCBIfam" id="NF045515">
    <property type="entry name" value="Glp_gephyrin"/>
    <property type="match status" value="1"/>
</dbReference>
<evidence type="ECO:0000256" key="5">
    <source>
        <dbReference type="ARBA" id="ARBA00022505"/>
    </source>
</evidence>
<keyword evidence="9 11" id="KW-0501">Molybdenum cofactor biosynthesis</keyword>
<accession>F3KYD5</accession>